<comment type="similarity">
    <text evidence="8 9">Belongs to the TRAP transporter small permease family.</text>
</comment>
<organism evidence="11 12">
    <name type="scientific">Vandammella animalimorsus</name>
    <dbReference type="NCBI Taxonomy" id="2029117"/>
    <lineage>
        <taxon>Bacteria</taxon>
        <taxon>Pseudomonadati</taxon>
        <taxon>Pseudomonadota</taxon>
        <taxon>Betaproteobacteria</taxon>
        <taxon>Burkholderiales</taxon>
        <taxon>Comamonadaceae</taxon>
        <taxon>Vandammella</taxon>
    </lineage>
</organism>
<keyword evidence="7 9" id="KW-0472">Membrane</keyword>
<evidence type="ECO:0000256" key="8">
    <source>
        <dbReference type="ARBA" id="ARBA00038436"/>
    </source>
</evidence>
<dbReference type="GO" id="GO:0005886">
    <property type="term" value="C:plasma membrane"/>
    <property type="evidence" value="ECO:0007669"/>
    <property type="project" value="UniProtKB-SubCell"/>
</dbReference>
<comment type="function">
    <text evidence="9">Part of the tripartite ATP-independent periplasmic (TRAP) transport system.</text>
</comment>
<reference evidence="11 12" key="1">
    <citation type="submission" date="2018-10" db="EMBL/GenBank/DDBJ databases">
        <title>Comamonadaceae CDC group NO-1 genome sequencing and assembly.</title>
        <authorList>
            <person name="Bernier A.-M."/>
            <person name="Bernard K."/>
        </authorList>
    </citation>
    <scope>NUCLEOTIDE SEQUENCE [LARGE SCALE GENOMIC DNA]</scope>
    <source>
        <strain evidence="11 12">NML180582</strain>
    </source>
</reference>
<gene>
    <name evidence="11" type="ORF">EBQ34_04980</name>
</gene>
<feature type="transmembrane region" description="Helical" evidence="9">
    <location>
        <begin position="133"/>
        <end position="151"/>
    </location>
</feature>
<evidence type="ECO:0000256" key="3">
    <source>
        <dbReference type="ARBA" id="ARBA00022475"/>
    </source>
</evidence>
<dbReference type="GO" id="GO:0015740">
    <property type="term" value="P:C4-dicarboxylate transport"/>
    <property type="evidence" value="ECO:0007669"/>
    <property type="project" value="TreeGrafter"/>
</dbReference>
<dbReference type="PANTHER" id="PTHR35011:SF2">
    <property type="entry name" value="2,3-DIKETO-L-GULONATE TRAP TRANSPORTER SMALL PERMEASE PROTEIN YIAM"/>
    <property type="match status" value="1"/>
</dbReference>
<evidence type="ECO:0000256" key="5">
    <source>
        <dbReference type="ARBA" id="ARBA00022692"/>
    </source>
</evidence>
<comment type="subcellular location">
    <subcellularLocation>
        <location evidence="1 9">Cell inner membrane</location>
        <topology evidence="1 9">Multi-pass membrane protein</topology>
    </subcellularLocation>
</comment>
<dbReference type="GO" id="GO:0022857">
    <property type="term" value="F:transmembrane transporter activity"/>
    <property type="evidence" value="ECO:0007669"/>
    <property type="project" value="UniProtKB-UniRule"/>
</dbReference>
<protein>
    <recommendedName>
        <fullName evidence="9">TRAP transporter small permease protein</fullName>
    </recommendedName>
</protein>
<dbReference type="InterPro" id="IPR007387">
    <property type="entry name" value="TRAP_DctQ"/>
</dbReference>
<keyword evidence="2 9" id="KW-0813">Transport</keyword>
<dbReference type="OrthoDB" id="9791324at2"/>
<keyword evidence="3" id="KW-1003">Cell membrane</keyword>
<keyword evidence="6 9" id="KW-1133">Transmembrane helix</keyword>
<dbReference type="AlphaFoldDB" id="A0A3M6RKE6"/>
<evidence type="ECO:0000256" key="4">
    <source>
        <dbReference type="ARBA" id="ARBA00022519"/>
    </source>
</evidence>
<evidence type="ECO:0000256" key="7">
    <source>
        <dbReference type="ARBA" id="ARBA00023136"/>
    </source>
</evidence>
<feature type="transmembrane region" description="Helical" evidence="9">
    <location>
        <begin position="21"/>
        <end position="42"/>
    </location>
</feature>
<feature type="transmembrane region" description="Helical" evidence="9">
    <location>
        <begin position="93"/>
        <end position="113"/>
    </location>
</feature>
<sequence length="187" mass="20854">MERARHVLYRLDDWVFACERWGLATINAALVLFIVIGVGFRYGLNRPMVWGEELMIGLFVWLVFVGASAAMRTSSHIRLDVLGGLAAKAWLRWLAPVTVLLALGILGVLAYTSMEYLAYERLAYSPTLNISRAWFVAAMPVGFVCMALHLLRRWIQWGAAQSFQGEAPQAMQAEGRGAAAVPKEERP</sequence>
<accession>A0A3M6RKE6</accession>
<dbReference type="InterPro" id="IPR055348">
    <property type="entry name" value="DctQ"/>
</dbReference>
<dbReference type="RefSeq" id="WP_122244463.1">
    <property type="nucleotide sequence ID" value="NZ_RDQJ01000005.1"/>
</dbReference>
<evidence type="ECO:0000313" key="11">
    <source>
        <dbReference type="EMBL" id="RMX15926.1"/>
    </source>
</evidence>
<dbReference type="PANTHER" id="PTHR35011">
    <property type="entry name" value="2,3-DIKETO-L-GULONATE TRAP TRANSPORTER SMALL PERMEASE PROTEIN YIAM"/>
    <property type="match status" value="1"/>
</dbReference>
<evidence type="ECO:0000259" key="10">
    <source>
        <dbReference type="Pfam" id="PF04290"/>
    </source>
</evidence>
<evidence type="ECO:0000256" key="9">
    <source>
        <dbReference type="RuleBase" id="RU369079"/>
    </source>
</evidence>
<dbReference type="EMBL" id="RDQJ01000005">
    <property type="protein sequence ID" value="RMX15926.1"/>
    <property type="molecule type" value="Genomic_DNA"/>
</dbReference>
<keyword evidence="5 9" id="KW-0812">Transmembrane</keyword>
<keyword evidence="4 9" id="KW-0997">Cell inner membrane</keyword>
<evidence type="ECO:0000256" key="2">
    <source>
        <dbReference type="ARBA" id="ARBA00022448"/>
    </source>
</evidence>
<evidence type="ECO:0000256" key="1">
    <source>
        <dbReference type="ARBA" id="ARBA00004429"/>
    </source>
</evidence>
<evidence type="ECO:0000313" key="12">
    <source>
        <dbReference type="Proteomes" id="UP000275180"/>
    </source>
</evidence>
<name>A0A3M6RKE6_9BURK</name>
<comment type="subunit">
    <text evidence="9">The complex comprises the extracytoplasmic solute receptor protein and the two transmembrane proteins.</text>
</comment>
<proteinExistence type="inferred from homology"/>
<comment type="caution">
    <text evidence="11">The sequence shown here is derived from an EMBL/GenBank/DDBJ whole genome shotgun (WGS) entry which is preliminary data.</text>
</comment>
<dbReference type="Proteomes" id="UP000275180">
    <property type="component" value="Unassembled WGS sequence"/>
</dbReference>
<feature type="transmembrane region" description="Helical" evidence="9">
    <location>
        <begin position="54"/>
        <end position="72"/>
    </location>
</feature>
<feature type="domain" description="Tripartite ATP-independent periplasmic transporters DctQ component" evidence="10">
    <location>
        <begin position="30"/>
        <end position="156"/>
    </location>
</feature>
<dbReference type="Pfam" id="PF04290">
    <property type="entry name" value="DctQ"/>
    <property type="match status" value="1"/>
</dbReference>
<evidence type="ECO:0000256" key="6">
    <source>
        <dbReference type="ARBA" id="ARBA00022989"/>
    </source>
</evidence>